<name>A0A9P8URU4_9PEZI</name>
<keyword evidence="3" id="KW-1185">Reference proteome</keyword>
<evidence type="ECO:0000256" key="1">
    <source>
        <dbReference type="SAM" id="SignalP"/>
    </source>
</evidence>
<keyword evidence="1" id="KW-0732">Signal</keyword>
<reference evidence="2" key="1">
    <citation type="journal article" date="2021" name="Nat. Commun.">
        <title>Genetic determinants of endophytism in the Arabidopsis root mycobiome.</title>
        <authorList>
            <person name="Mesny F."/>
            <person name="Miyauchi S."/>
            <person name="Thiergart T."/>
            <person name="Pickel B."/>
            <person name="Atanasova L."/>
            <person name="Karlsson M."/>
            <person name="Huettel B."/>
            <person name="Barry K.W."/>
            <person name="Haridas S."/>
            <person name="Chen C."/>
            <person name="Bauer D."/>
            <person name="Andreopoulos W."/>
            <person name="Pangilinan J."/>
            <person name="LaButti K."/>
            <person name="Riley R."/>
            <person name="Lipzen A."/>
            <person name="Clum A."/>
            <person name="Drula E."/>
            <person name="Henrissat B."/>
            <person name="Kohler A."/>
            <person name="Grigoriev I.V."/>
            <person name="Martin F.M."/>
            <person name="Hacquard S."/>
        </authorList>
    </citation>
    <scope>NUCLEOTIDE SEQUENCE</scope>
    <source>
        <strain evidence="2">MPI-SDFR-AT-0073</strain>
    </source>
</reference>
<dbReference type="OrthoDB" id="4778578at2759"/>
<evidence type="ECO:0000313" key="3">
    <source>
        <dbReference type="Proteomes" id="UP000758603"/>
    </source>
</evidence>
<dbReference type="AlphaFoldDB" id="A0A9P8URU4"/>
<dbReference type="Proteomes" id="UP000758603">
    <property type="component" value="Unassembled WGS sequence"/>
</dbReference>
<accession>A0A9P8URU4</accession>
<comment type="caution">
    <text evidence="2">The sequence shown here is derived from an EMBL/GenBank/DDBJ whole genome shotgun (WGS) entry which is preliminary data.</text>
</comment>
<dbReference type="RefSeq" id="XP_045961114.1">
    <property type="nucleotide sequence ID" value="XM_046106706.1"/>
</dbReference>
<proteinExistence type="predicted"/>
<evidence type="ECO:0008006" key="4">
    <source>
        <dbReference type="Google" id="ProtNLM"/>
    </source>
</evidence>
<evidence type="ECO:0000313" key="2">
    <source>
        <dbReference type="EMBL" id="KAH6656880.1"/>
    </source>
</evidence>
<feature type="chain" id="PRO_5040401636" description="Secreted protein" evidence="1">
    <location>
        <begin position="19"/>
        <end position="151"/>
    </location>
</feature>
<dbReference type="GeneID" id="70135597"/>
<dbReference type="EMBL" id="JAGPXC010000002">
    <property type="protein sequence ID" value="KAH6656880.1"/>
    <property type="molecule type" value="Genomic_DNA"/>
</dbReference>
<organism evidence="2 3">
    <name type="scientific">Truncatella angustata</name>
    <dbReference type="NCBI Taxonomy" id="152316"/>
    <lineage>
        <taxon>Eukaryota</taxon>
        <taxon>Fungi</taxon>
        <taxon>Dikarya</taxon>
        <taxon>Ascomycota</taxon>
        <taxon>Pezizomycotina</taxon>
        <taxon>Sordariomycetes</taxon>
        <taxon>Xylariomycetidae</taxon>
        <taxon>Amphisphaeriales</taxon>
        <taxon>Sporocadaceae</taxon>
        <taxon>Truncatella</taxon>
    </lineage>
</organism>
<protein>
    <recommendedName>
        <fullName evidence="4">Secreted protein</fullName>
    </recommendedName>
</protein>
<feature type="signal peptide" evidence="1">
    <location>
        <begin position="1"/>
        <end position="18"/>
    </location>
</feature>
<sequence length="151" mass="16913">MQAKFLLLPLHTLAGIAAVLPVFNKTNTENIGDNQTDVDVQPAPSFRRADVIADEMRDGTGDGRPGKVPYRKLPPCYVKCFDSEGQKTWPAIGDVRDLTADEFCHSQWTWSGNWIKEHLQFCVAGECDSCPRHCYDPAKKWFDDVCGRPGL</sequence>
<gene>
    <name evidence="2" type="ORF">BKA67DRAFT_655185</name>
</gene>